<organism evidence="2 3">
    <name type="scientific">Tetragonisca angustula</name>
    <dbReference type="NCBI Taxonomy" id="166442"/>
    <lineage>
        <taxon>Eukaryota</taxon>
        <taxon>Metazoa</taxon>
        <taxon>Ecdysozoa</taxon>
        <taxon>Arthropoda</taxon>
        <taxon>Hexapoda</taxon>
        <taxon>Insecta</taxon>
        <taxon>Pterygota</taxon>
        <taxon>Neoptera</taxon>
        <taxon>Endopterygota</taxon>
        <taxon>Hymenoptera</taxon>
        <taxon>Apocrita</taxon>
        <taxon>Aculeata</taxon>
        <taxon>Apoidea</taxon>
        <taxon>Anthophila</taxon>
        <taxon>Apidae</taxon>
        <taxon>Tetragonisca</taxon>
    </lineage>
</organism>
<proteinExistence type="predicted"/>
<evidence type="ECO:0000313" key="2">
    <source>
        <dbReference type="EMBL" id="KAK9307133.1"/>
    </source>
</evidence>
<dbReference type="EMBL" id="JAWNGG020000033">
    <property type="protein sequence ID" value="KAK9307133.1"/>
    <property type="molecule type" value="Genomic_DNA"/>
</dbReference>
<accession>A0AAW1ADC6</accession>
<comment type="caution">
    <text evidence="2">The sequence shown here is derived from an EMBL/GenBank/DDBJ whole genome shotgun (WGS) entry which is preliminary data.</text>
</comment>
<evidence type="ECO:0000256" key="1">
    <source>
        <dbReference type="SAM" id="MobiDB-lite"/>
    </source>
</evidence>
<sequence length="89" mass="9959">MEKRTPKSRWFAGQERWKRNDEGGEKQCCALGTAGHSENKKRKREDEREGGGLRDDEKRKKTGVPLDGRPVASTRANLKAITGVHSVPS</sequence>
<evidence type="ECO:0000313" key="3">
    <source>
        <dbReference type="Proteomes" id="UP001432146"/>
    </source>
</evidence>
<name>A0AAW1ADC6_9HYME</name>
<feature type="compositionally biased region" description="Basic and acidic residues" evidence="1">
    <location>
        <begin position="15"/>
        <end position="25"/>
    </location>
</feature>
<feature type="compositionally biased region" description="Basic and acidic residues" evidence="1">
    <location>
        <begin position="44"/>
        <end position="59"/>
    </location>
</feature>
<gene>
    <name evidence="2" type="ORF">QLX08_002456</name>
</gene>
<dbReference type="AlphaFoldDB" id="A0AAW1ADC6"/>
<reference evidence="2 3" key="1">
    <citation type="submission" date="2024-05" db="EMBL/GenBank/DDBJ databases">
        <title>The nuclear and mitochondrial genome assemblies of Tetragonisca angustula (Apidae: Meliponini), a tiny yet remarkable pollinator in the Neotropics.</title>
        <authorList>
            <person name="Ferrari R."/>
            <person name="Ricardo P.C."/>
            <person name="Dias F.C."/>
            <person name="Araujo N.S."/>
            <person name="Soares D.O."/>
            <person name="Zhou Q.-S."/>
            <person name="Zhu C.-D."/>
            <person name="Coutinho L."/>
            <person name="Airas M.C."/>
            <person name="Batista T.M."/>
        </authorList>
    </citation>
    <scope>NUCLEOTIDE SEQUENCE [LARGE SCALE GENOMIC DNA]</scope>
    <source>
        <strain evidence="2">ASF017062</strain>
        <tissue evidence="2">Abdomen</tissue>
    </source>
</reference>
<dbReference type="Proteomes" id="UP001432146">
    <property type="component" value="Unassembled WGS sequence"/>
</dbReference>
<keyword evidence="3" id="KW-1185">Reference proteome</keyword>
<protein>
    <submittedName>
        <fullName evidence="2">Uncharacterized protein</fullName>
    </submittedName>
</protein>
<feature type="region of interest" description="Disordered" evidence="1">
    <location>
        <begin position="1"/>
        <end position="70"/>
    </location>
</feature>